<accession>A0A7J6V6K6</accession>
<name>A0A7J6V6K6_THATH</name>
<protein>
    <submittedName>
        <fullName evidence="1">Uncharacterized protein</fullName>
    </submittedName>
</protein>
<evidence type="ECO:0000313" key="2">
    <source>
        <dbReference type="Proteomes" id="UP000554482"/>
    </source>
</evidence>
<comment type="caution">
    <text evidence="1">The sequence shown here is derived from an EMBL/GenBank/DDBJ whole genome shotgun (WGS) entry which is preliminary data.</text>
</comment>
<sequence length="67" mass="7694">MRKVCPFLNEKEEKSYSGPFQSNCVAFDVRCCGHTTRAKSKAYGRNDFLLLGIYHVRLQTKYGVAFL</sequence>
<dbReference type="EMBL" id="JABWDY010038297">
    <property type="protein sequence ID" value="KAF5179815.1"/>
    <property type="molecule type" value="Genomic_DNA"/>
</dbReference>
<organism evidence="1 2">
    <name type="scientific">Thalictrum thalictroides</name>
    <name type="common">Rue-anemone</name>
    <name type="synonym">Anemone thalictroides</name>
    <dbReference type="NCBI Taxonomy" id="46969"/>
    <lineage>
        <taxon>Eukaryota</taxon>
        <taxon>Viridiplantae</taxon>
        <taxon>Streptophyta</taxon>
        <taxon>Embryophyta</taxon>
        <taxon>Tracheophyta</taxon>
        <taxon>Spermatophyta</taxon>
        <taxon>Magnoliopsida</taxon>
        <taxon>Ranunculales</taxon>
        <taxon>Ranunculaceae</taxon>
        <taxon>Thalictroideae</taxon>
        <taxon>Thalictrum</taxon>
    </lineage>
</organism>
<proteinExistence type="predicted"/>
<reference evidence="1 2" key="1">
    <citation type="submission" date="2020-06" db="EMBL/GenBank/DDBJ databases">
        <title>Transcriptomic and genomic resources for Thalictrum thalictroides and T. hernandezii: Facilitating candidate gene discovery in an emerging model plant lineage.</title>
        <authorList>
            <person name="Arias T."/>
            <person name="Riano-Pachon D.M."/>
            <person name="Di Stilio V.S."/>
        </authorList>
    </citation>
    <scope>NUCLEOTIDE SEQUENCE [LARGE SCALE GENOMIC DNA]</scope>
    <source>
        <strain evidence="2">cv. WT478/WT964</strain>
        <tissue evidence="1">Leaves</tissue>
    </source>
</reference>
<keyword evidence="2" id="KW-1185">Reference proteome</keyword>
<evidence type="ECO:0000313" key="1">
    <source>
        <dbReference type="EMBL" id="KAF5179815.1"/>
    </source>
</evidence>
<gene>
    <name evidence="1" type="ORF">FRX31_030598</name>
</gene>
<dbReference type="Proteomes" id="UP000554482">
    <property type="component" value="Unassembled WGS sequence"/>
</dbReference>
<dbReference type="AlphaFoldDB" id="A0A7J6V6K6"/>